<dbReference type="AlphaFoldDB" id="A0A225WRK1"/>
<gene>
    <name evidence="1" type="ORF">PHMEG_0005358</name>
</gene>
<proteinExistence type="predicted"/>
<dbReference type="EMBL" id="NBNE01000344">
    <property type="protein sequence ID" value="OWZ20255.1"/>
    <property type="molecule type" value="Genomic_DNA"/>
</dbReference>
<dbReference type="Proteomes" id="UP000198211">
    <property type="component" value="Unassembled WGS sequence"/>
</dbReference>
<protein>
    <submittedName>
        <fullName evidence="1">Uncharacterized protein</fullName>
    </submittedName>
</protein>
<organism evidence="1 2">
    <name type="scientific">Phytophthora megakarya</name>
    <dbReference type="NCBI Taxonomy" id="4795"/>
    <lineage>
        <taxon>Eukaryota</taxon>
        <taxon>Sar</taxon>
        <taxon>Stramenopiles</taxon>
        <taxon>Oomycota</taxon>
        <taxon>Peronosporomycetes</taxon>
        <taxon>Peronosporales</taxon>
        <taxon>Peronosporaceae</taxon>
        <taxon>Phytophthora</taxon>
    </lineage>
</organism>
<reference evidence="2" key="1">
    <citation type="submission" date="2017-03" db="EMBL/GenBank/DDBJ databases">
        <title>Phytopthora megakarya and P. palmivora, two closely related causual agents of cacao black pod achieved similar genome size and gene model numbers by different mechanisms.</title>
        <authorList>
            <person name="Ali S."/>
            <person name="Shao J."/>
            <person name="Larry D.J."/>
            <person name="Kronmiller B."/>
            <person name="Shen D."/>
            <person name="Strem M.D."/>
            <person name="Melnick R.L."/>
            <person name="Guiltinan M.J."/>
            <person name="Tyler B.M."/>
            <person name="Meinhardt L.W."/>
            <person name="Bailey B.A."/>
        </authorList>
    </citation>
    <scope>NUCLEOTIDE SEQUENCE [LARGE SCALE GENOMIC DNA]</scope>
    <source>
        <strain evidence="2">zdho120</strain>
    </source>
</reference>
<dbReference type="OrthoDB" id="121662at2759"/>
<evidence type="ECO:0000313" key="2">
    <source>
        <dbReference type="Proteomes" id="UP000198211"/>
    </source>
</evidence>
<accession>A0A225WRK1</accession>
<sequence length="231" mass="26126">MNAQRFVESVQIYWRKFSFFPHAAVLRGLFGWDFDTRGYISPPPTPADATDFAVLVGAVDLLYNIARQLYQPVVHQTLEAAETFLRELRVTDLPVSASAVNGIETWIDSQLGLFRVYVADGNWALAATIQSHFSASNESFVRVHQAILRQEVFSAVKAVKAGSVRNTRSNRVNVQDKQVTIPVDVREVFQKQDHKEICLRFLFAQGCRGKNGNHIIKHIYHFKPATLPEIV</sequence>
<keyword evidence="2" id="KW-1185">Reference proteome</keyword>
<name>A0A225WRK1_9STRA</name>
<comment type="caution">
    <text evidence="1">The sequence shown here is derived from an EMBL/GenBank/DDBJ whole genome shotgun (WGS) entry which is preliminary data.</text>
</comment>
<evidence type="ECO:0000313" key="1">
    <source>
        <dbReference type="EMBL" id="OWZ20255.1"/>
    </source>
</evidence>